<comment type="subcellular location">
    <subcellularLocation>
        <location evidence="1">Cell membrane</location>
        <topology evidence="1">Multi-pass membrane protein</topology>
    </subcellularLocation>
</comment>
<evidence type="ECO:0000313" key="9">
    <source>
        <dbReference type="Proteomes" id="UP001139179"/>
    </source>
</evidence>
<evidence type="ECO:0000256" key="3">
    <source>
        <dbReference type="ARBA" id="ARBA00022692"/>
    </source>
</evidence>
<keyword evidence="9" id="KW-1185">Reference proteome</keyword>
<organism evidence="8 9">
    <name type="scientific">Halalkalibacter oceani</name>
    <dbReference type="NCBI Taxonomy" id="1653776"/>
    <lineage>
        <taxon>Bacteria</taxon>
        <taxon>Bacillati</taxon>
        <taxon>Bacillota</taxon>
        <taxon>Bacilli</taxon>
        <taxon>Bacillales</taxon>
        <taxon>Bacillaceae</taxon>
        <taxon>Halalkalibacter</taxon>
    </lineage>
</organism>
<dbReference type="InterPro" id="IPR008457">
    <property type="entry name" value="Cu-R_CopD_dom"/>
</dbReference>
<keyword evidence="3 6" id="KW-0812">Transmembrane</keyword>
<dbReference type="PANTHER" id="PTHR34820">
    <property type="entry name" value="INNER MEMBRANE PROTEIN YEBZ"/>
    <property type="match status" value="1"/>
</dbReference>
<dbReference type="Pfam" id="PF05425">
    <property type="entry name" value="CopD"/>
    <property type="match status" value="1"/>
</dbReference>
<feature type="transmembrane region" description="Helical" evidence="6">
    <location>
        <begin position="261"/>
        <end position="278"/>
    </location>
</feature>
<feature type="transmembrane region" description="Helical" evidence="6">
    <location>
        <begin position="174"/>
        <end position="198"/>
    </location>
</feature>
<dbReference type="GO" id="GO:0005886">
    <property type="term" value="C:plasma membrane"/>
    <property type="evidence" value="ECO:0007669"/>
    <property type="project" value="UniProtKB-SubCell"/>
</dbReference>
<name>A0A9X2DSP1_9BACI</name>
<feature type="transmembrane region" description="Helical" evidence="6">
    <location>
        <begin position="41"/>
        <end position="64"/>
    </location>
</feature>
<keyword evidence="4 6" id="KW-1133">Transmembrane helix</keyword>
<feature type="transmembrane region" description="Helical" evidence="6">
    <location>
        <begin position="6"/>
        <end position="29"/>
    </location>
</feature>
<evidence type="ECO:0000256" key="6">
    <source>
        <dbReference type="SAM" id="Phobius"/>
    </source>
</evidence>
<evidence type="ECO:0000256" key="4">
    <source>
        <dbReference type="ARBA" id="ARBA00022989"/>
    </source>
</evidence>
<dbReference type="RefSeq" id="WP_251224199.1">
    <property type="nucleotide sequence ID" value="NZ_JAMBOL010000015.1"/>
</dbReference>
<evidence type="ECO:0000256" key="5">
    <source>
        <dbReference type="ARBA" id="ARBA00023136"/>
    </source>
</evidence>
<feature type="domain" description="Copper resistance protein D" evidence="7">
    <location>
        <begin position="174"/>
        <end position="273"/>
    </location>
</feature>
<comment type="caution">
    <text evidence="8">The sequence shown here is derived from an EMBL/GenBank/DDBJ whole genome shotgun (WGS) entry which is preliminary data.</text>
</comment>
<evidence type="ECO:0000313" key="8">
    <source>
        <dbReference type="EMBL" id="MCM3715455.1"/>
    </source>
</evidence>
<feature type="transmembrane region" description="Helical" evidence="6">
    <location>
        <begin position="84"/>
        <end position="103"/>
    </location>
</feature>
<sequence>MLFYYISEVALYLCFSLLMGTFIFALVPNHKKPTVFVRKRWLQLALLGVVIFSAIPALRVVLFLNEGVGLSLTINNVLTNFEVGKAWSFILILSIFYYFYLSVFPVQQKVSYAILALVFLFSLILAIGWSSHAASLTEWTGFVSHTVHLTAVSIWIGVLFIISWFSTSTKNWRAFLSWFSPLALICFAFTLLSGLILMDFVVDIRDYANAWMLDYGQALLFKHLLIIPLLIFACINGVWIDRKLRKDETFNPKPWTKAESSLLLFIFSATAVLGQQAPPHDIPSTLRTNGVSDLFQYFYGGQIEMYNQIQFSLTSTSLVLFVLSIFFLLLLLYAFMKKAPAIFAFLMSLFFVLSAYVGLMTSIQ</sequence>
<dbReference type="InterPro" id="IPR032694">
    <property type="entry name" value="CopC/D"/>
</dbReference>
<keyword evidence="2" id="KW-1003">Cell membrane</keyword>
<evidence type="ECO:0000256" key="1">
    <source>
        <dbReference type="ARBA" id="ARBA00004651"/>
    </source>
</evidence>
<gene>
    <name evidence="8" type="ORF">M3202_15395</name>
</gene>
<evidence type="ECO:0000259" key="7">
    <source>
        <dbReference type="Pfam" id="PF05425"/>
    </source>
</evidence>
<feature type="transmembrane region" description="Helical" evidence="6">
    <location>
        <begin position="142"/>
        <end position="162"/>
    </location>
</feature>
<feature type="transmembrane region" description="Helical" evidence="6">
    <location>
        <begin position="110"/>
        <end position="130"/>
    </location>
</feature>
<proteinExistence type="predicted"/>
<feature type="transmembrane region" description="Helical" evidence="6">
    <location>
        <begin position="342"/>
        <end position="363"/>
    </location>
</feature>
<evidence type="ECO:0000256" key="2">
    <source>
        <dbReference type="ARBA" id="ARBA00022475"/>
    </source>
</evidence>
<reference evidence="8" key="1">
    <citation type="submission" date="2022-05" db="EMBL/GenBank/DDBJ databases">
        <title>Comparative Genomics of Spacecraft Associated Microbes.</title>
        <authorList>
            <person name="Tran M.T."/>
            <person name="Wright A."/>
            <person name="Seuylemezian A."/>
            <person name="Eisen J."/>
            <person name="Coil D."/>
        </authorList>
    </citation>
    <scope>NUCLEOTIDE SEQUENCE</scope>
    <source>
        <strain evidence="8">214.1.1</strain>
    </source>
</reference>
<dbReference type="Proteomes" id="UP001139179">
    <property type="component" value="Unassembled WGS sequence"/>
</dbReference>
<protein>
    <submittedName>
        <fullName evidence="8">CopD family protein</fullName>
    </submittedName>
</protein>
<accession>A0A9X2DSP1</accession>
<dbReference type="AlphaFoldDB" id="A0A9X2DSP1"/>
<feature type="transmembrane region" description="Helical" evidence="6">
    <location>
        <begin position="315"/>
        <end position="335"/>
    </location>
</feature>
<feature type="transmembrane region" description="Helical" evidence="6">
    <location>
        <begin position="218"/>
        <end position="240"/>
    </location>
</feature>
<dbReference type="EMBL" id="JAMBOL010000015">
    <property type="protein sequence ID" value="MCM3715455.1"/>
    <property type="molecule type" value="Genomic_DNA"/>
</dbReference>
<dbReference type="PANTHER" id="PTHR34820:SF4">
    <property type="entry name" value="INNER MEMBRANE PROTEIN YEBZ"/>
    <property type="match status" value="1"/>
</dbReference>
<dbReference type="GO" id="GO:0006825">
    <property type="term" value="P:copper ion transport"/>
    <property type="evidence" value="ECO:0007669"/>
    <property type="project" value="InterPro"/>
</dbReference>
<keyword evidence="5 6" id="KW-0472">Membrane</keyword>